<keyword evidence="1" id="KW-0812">Transmembrane</keyword>
<evidence type="ECO:0000259" key="3">
    <source>
        <dbReference type="Pfam" id="PF09972"/>
    </source>
</evidence>
<keyword evidence="1" id="KW-0472">Membrane</keyword>
<organism evidence="4 5">
    <name type="scientific">Thermomonospora umbrina</name>
    <dbReference type="NCBI Taxonomy" id="111806"/>
    <lineage>
        <taxon>Bacteria</taxon>
        <taxon>Bacillati</taxon>
        <taxon>Actinomycetota</taxon>
        <taxon>Actinomycetes</taxon>
        <taxon>Streptosporangiales</taxon>
        <taxon>Thermomonosporaceae</taxon>
        <taxon>Thermomonospora</taxon>
    </lineage>
</organism>
<keyword evidence="1" id="KW-1133">Transmembrane helix</keyword>
<evidence type="ECO:0000313" key="4">
    <source>
        <dbReference type="EMBL" id="REE98581.1"/>
    </source>
</evidence>
<dbReference type="EMBL" id="QTTT01000001">
    <property type="protein sequence ID" value="REE98581.1"/>
    <property type="molecule type" value="Genomic_DNA"/>
</dbReference>
<keyword evidence="2" id="KW-0732">Signal</keyword>
<evidence type="ECO:0000256" key="1">
    <source>
        <dbReference type="SAM" id="Phobius"/>
    </source>
</evidence>
<reference evidence="4 5" key="1">
    <citation type="submission" date="2018-08" db="EMBL/GenBank/DDBJ databases">
        <title>Sequencing the genomes of 1000 actinobacteria strains.</title>
        <authorList>
            <person name="Klenk H.-P."/>
        </authorList>
    </citation>
    <scope>NUCLEOTIDE SEQUENCE [LARGE SCALE GENOMIC DNA]</scope>
    <source>
        <strain evidence="4 5">DSM 43927</strain>
    </source>
</reference>
<dbReference type="Pfam" id="PF09972">
    <property type="entry name" value="DUF2207"/>
    <property type="match status" value="1"/>
</dbReference>
<feature type="chain" id="PRO_5017636842" evidence="2">
    <location>
        <begin position="31"/>
        <end position="343"/>
    </location>
</feature>
<feature type="signal peptide" evidence="2">
    <location>
        <begin position="1"/>
        <end position="30"/>
    </location>
</feature>
<proteinExistence type="predicted"/>
<dbReference type="OrthoDB" id="143710at2"/>
<keyword evidence="5" id="KW-1185">Reference proteome</keyword>
<dbReference type="AlphaFoldDB" id="A0A3D9T440"/>
<dbReference type="Proteomes" id="UP000256661">
    <property type="component" value="Unassembled WGS sequence"/>
</dbReference>
<gene>
    <name evidence="4" type="ORF">DFJ69_4073</name>
</gene>
<accession>A0A3D9T440</accession>
<feature type="domain" description="DUF2207" evidence="3">
    <location>
        <begin position="35"/>
        <end position="180"/>
    </location>
</feature>
<feature type="transmembrane region" description="Helical" evidence="1">
    <location>
        <begin position="245"/>
        <end position="265"/>
    </location>
</feature>
<evidence type="ECO:0000256" key="2">
    <source>
        <dbReference type="SAM" id="SignalP"/>
    </source>
</evidence>
<evidence type="ECO:0000313" key="5">
    <source>
        <dbReference type="Proteomes" id="UP000256661"/>
    </source>
</evidence>
<comment type="caution">
    <text evidence="4">The sequence shown here is derived from an EMBL/GenBank/DDBJ whole genome shotgun (WGS) entry which is preliminary data.</text>
</comment>
<dbReference type="InterPro" id="IPR018702">
    <property type="entry name" value="DUF2207"/>
</dbReference>
<name>A0A3D9T440_9ACTN</name>
<sequence>MRSMRDMVWVVAIAVGIPLAIVCLALPAHAAPGESIPTYDVVLEIRPDGVLHVRETITYDFRGRGEHGIVRRVPYRIENRLYDIRNVRTSSSTGAPARARARKMLHEVHIDVGGERRRVGGRQAYVIEYDVVGVMTPHPGRVELRWDAVGAGWDVPIGEVSVRVEVPARPLRVGCRAGSRRHARGDPEATGLTRCGGGRDGPYAVDFTQGGLGPHESVLIVVRLPEGAVHAAPPRYARPHFTGSWLGYTALLVGLGVGPALLLPWARARRRPGRRVGAGPAGAGFLLVTVDVADDVLARGVWAASVGDLTLTGLGLLAAGSAMIFRSGRPGVTERAASEDQRA</sequence>
<protein>
    <submittedName>
        <fullName evidence="4">Putative membrane protein DUF2207</fullName>
    </submittedName>
</protein>